<feature type="region of interest" description="Disordered" evidence="8">
    <location>
        <begin position="764"/>
        <end position="794"/>
    </location>
</feature>
<dbReference type="PROSITE" id="PS50850">
    <property type="entry name" value="MFS"/>
    <property type="match status" value="1"/>
</dbReference>
<dbReference type="Pfam" id="PF07690">
    <property type="entry name" value="MFS_1"/>
    <property type="match status" value="1"/>
</dbReference>
<dbReference type="Proteomes" id="UP001527925">
    <property type="component" value="Unassembled WGS sequence"/>
</dbReference>
<evidence type="ECO:0000313" key="11">
    <source>
        <dbReference type="EMBL" id="KAL2912438.1"/>
    </source>
</evidence>
<dbReference type="SUPFAM" id="SSF103473">
    <property type="entry name" value="MFS general substrate transporter"/>
    <property type="match status" value="1"/>
</dbReference>
<feature type="domain" description="Major facilitator superfamily (MFS) profile" evidence="10">
    <location>
        <begin position="468"/>
        <end position="1076"/>
    </location>
</feature>
<feature type="transmembrane region" description="Helical" evidence="9">
    <location>
        <begin position="466"/>
        <end position="488"/>
    </location>
</feature>
<feature type="compositionally biased region" description="Polar residues" evidence="8">
    <location>
        <begin position="818"/>
        <end position="840"/>
    </location>
</feature>
<keyword evidence="3 9" id="KW-0812">Transmembrane</keyword>
<feature type="compositionally biased region" description="Acidic residues" evidence="8">
    <location>
        <begin position="706"/>
        <end position="716"/>
    </location>
</feature>
<dbReference type="EMBL" id="JADGIZ020000065">
    <property type="protein sequence ID" value="KAL2912438.1"/>
    <property type="molecule type" value="Genomic_DNA"/>
</dbReference>
<feature type="transmembrane region" description="Helical" evidence="9">
    <location>
        <begin position="599"/>
        <end position="622"/>
    </location>
</feature>
<evidence type="ECO:0000256" key="6">
    <source>
        <dbReference type="ARBA" id="ARBA00023136"/>
    </source>
</evidence>
<dbReference type="Gene3D" id="1.50.10.100">
    <property type="entry name" value="Chondroitin AC/alginate lyase"/>
    <property type="match status" value="1"/>
</dbReference>
<evidence type="ECO:0000259" key="10">
    <source>
        <dbReference type="PROSITE" id="PS50850"/>
    </source>
</evidence>
<feature type="transmembrane region" description="Helical" evidence="9">
    <location>
        <begin position="884"/>
        <end position="905"/>
    </location>
</feature>
<accession>A0ABR4MYY4</accession>
<protein>
    <recommendedName>
        <fullName evidence="10">Major facilitator superfamily (MFS) profile domain-containing protein</fullName>
    </recommendedName>
</protein>
<evidence type="ECO:0000313" key="12">
    <source>
        <dbReference type="Proteomes" id="UP001527925"/>
    </source>
</evidence>
<dbReference type="InterPro" id="IPR020846">
    <property type="entry name" value="MFS_dom"/>
</dbReference>
<keyword evidence="5 9" id="KW-1133">Transmembrane helix</keyword>
<proteinExistence type="predicted"/>
<dbReference type="PANTHER" id="PTHR23504">
    <property type="entry name" value="MAJOR FACILITATOR SUPERFAMILY DOMAIN-CONTAINING PROTEIN 10"/>
    <property type="match status" value="1"/>
</dbReference>
<feature type="transmembrane region" description="Helical" evidence="9">
    <location>
        <begin position="955"/>
        <end position="977"/>
    </location>
</feature>
<dbReference type="InterPro" id="IPR036259">
    <property type="entry name" value="MFS_trans_sf"/>
</dbReference>
<evidence type="ECO:0000256" key="5">
    <source>
        <dbReference type="ARBA" id="ARBA00022989"/>
    </source>
</evidence>
<evidence type="ECO:0000256" key="8">
    <source>
        <dbReference type="SAM" id="MobiDB-lite"/>
    </source>
</evidence>
<dbReference type="Pfam" id="PF05426">
    <property type="entry name" value="Alginate_lyase"/>
    <property type="match status" value="1"/>
</dbReference>
<feature type="region of interest" description="Disordered" evidence="8">
    <location>
        <begin position="807"/>
        <end position="873"/>
    </location>
</feature>
<dbReference type="InterPro" id="IPR008397">
    <property type="entry name" value="Alginate_lyase_dom"/>
</dbReference>
<dbReference type="InterPro" id="IPR011701">
    <property type="entry name" value="MFS"/>
</dbReference>
<keyword evidence="7" id="KW-0456">Lyase</keyword>
<feature type="transmembrane region" description="Helical" evidence="9">
    <location>
        <begin position="1022"/>
        <end position="1042"/>
    </location>
</feature>
<feature type="transmembrane region" description="Helical" evidence="9">
    <location>
        <begin position="983"/>
        <end position="1010"/>
    </location>
</feature>
<feature type="transmembrane region" description="Helical" evidence="9">
    <location>
        <begin position="642"/>
        <end position="666"/>
    </location>
</feature>
<comment type="caution">
    <text evidence="11">The sequence shown here is derived from an EMBL/GenBank/DDBJ whole genome shotgun (WGS) entry which is preliminary data.</text>
</comment>
<keyword evidence="6 9" id="KW-0472">Membrane</keyword>
<keyword evidence="12" id="KW-1185">Reference proteome</keyword>
<evidence type="ECO:0000256" key="9">
    <source>
        <dbReference type="SAM" id="Phobius"/>
    </source>
</evidence>
<feature type="transmembrane region" description="Helical" evidence="9">
    <location>
        <begin position="1054"/>
        <end position="1074"/>
    </location>
</feature>
<keyword evidence="4" id="KW-0732">Signal</keyword>
<gene>
    <name evidence="11" type="ORF">HK105_208082</name>
</gene>
<evidence type="ECO:0000256" key="1">
    <source>
        <dbReference type="ARBA" id="ARBA00004141"/>
    </source>
</evidence>
<sequence>MHLVPRPWISRGQAVAGPGVASPASVAFASALVWPTDPTGQPLPGAIETFYMSPKDLWENRVLWRQGRRELGPAVRRILRLANGAVGDRTRYSVATKAVDKLPPSNDPHDYYSLARYFWPTAKSTDGLPYRRFDGYTNPEVYLYQDPQYFRVVLADVSNCALAYFFTGNETYAQTATDRLYTWFIDPRTAMNPNLEFANFVKGTNVTLDISNITITVGNTTRTYESTGGLLDFSKVYMLVDAIGILRTSNSFTDSHLQAIVSWIERFYAWTQQSARAQIFAQSTNNQGSWFDVQRVSMLLFLNRSIEAGQVLQSITISRIAQQITPTGEQPLELNRTLSWFYSNYNLQALFVLGALSKSTPFDLFGYKDPLGRALPTALNFLIPYALQNGTGWPATNLGNFDASALVEMCKQAYIVYRDSRYLNVTQALQPRPKTWNPSRLWTPYLAYDVPVKSSSAAALSPARHLALAAIATFLLLLAIVPEALLEATLIPLYPFMVRHLLPSEPNIGYFVGLLGSAFYLPLFLMNLVWGAASDRYGRKPVLVAGLVVCLVTTIAIGFSRTFWLTVACRFVAGVFGANSTVAKGMLGDIARDDAARSWAYAMYGSIYGSVGILGPILGGLLADPATLYPGTFGSVSFLRQFPFALPCLLGAGLAVCGLLSTVFLLQEHSPMRRSAAVGGSASTLQGQYSSVAGDDDDGSSSGDIGDGDDLGDGESDFGGGSLAGGRFRDPFGRGLRDVELVGSSAHHGLIGNVPADELYDTAEESNDGDMRTGSPARGAQHDASHISHSTVGSAASRRLISHLANMDGDRGRDSLDTSDSIALQDVSSISRSGVESDTGMNPGETHRSQAQIPQQQQQEQQEQQSEPPPAPFSLLSARTLMPILLYCTIALTNIMYMTSLPLYLSASADVGGGGLNSRDTSFCLTVISASKLFTQLVLFQHIKRYFVMQGSRGSFQAAMGLFVPIHLIVPSVASIVHPSSFLFFAATVVLMSLFGVGEATSYLSVIILITESAAGTGALGLAHGFAATMAACVRTIGPALAGSLWESGVATHWPSLAFVVGASVALCGSLIAGRK</sequence>
<name>A0ABR4MYY4_9FUNG</name>
<dbReference type="SUPFAM" id="SSF48230">
    <property type="entry name" value="Chondroitin AC/alginate lyase"/>
    <property type="match status" value="1"/>
</dbReference>
<feature type="transmembrane region" description="Helical" evidence="9">
    <location>
        <begin position="508"/>
        <end position="530"/>
    </location>
</feature>
<feature type="compositionally biased region" description="Low complexity" evidence="8">
    <location>
        <begin position="849"/>
        <end position="866"/>
    </location>
</feature>
<organism evidence="11 12">
    <name type="scientific">Polyrhizophydium stewartii</name>
    <dbReference type="NCBI Taxonomy" id="2732419"/>
    <lineage>
        <taxon>Eukaryota</taxon>
        <taxon>Fungi</taxon>
        <taxon>Fungi incertae sedis</taxon>
        <taxon>Chytridiomycota</taxon>
        <taxon>Chytridiomycota incertae sedis</taxon>
        <taxon>Chytridiomycetes</taxon>
        <taxon>Rhizophydiales</taxon>
        <taxon>Rhizophydiales incertae sedis</taxon>
        <taxon>Polyrhizophydium</taxon>
    </lineage>
</organism>
<evidence type="ECO:0000256" key="4">
    <source>
        <dbReference type="ARBA" id="ARBA00022729"/>
    </source>
</evidence>
<comment type="subcellular location">
    <subcellularLocation>
        <location evidence="1">Membrane</location>
        <topology evidence="1">Multi-pass membrane protein</topology>
    </subcellularLocation>
</comment>
<reference evidence="11 12" key="1">
    <citation type="submission" date="2023-09" db="EMBL/GenBank/DDBJ databases">
        <title>Pangenome analysis of Batrachochytrium dendrobatidis and related Chytrids.</title>
        <authorList>
            <person name="Yacoub M.N."/>
            <person name="Stajich J.E."/>
            <person name="James T.Y."/>
        </authorList>
    </citation>
    <scope>NUCLEOTIDE SEQUENCE [LARGE SCALE GENOMIC DNA]</scope>
    <source>
        <strain evidence="11 12">JEL0888</strain>
    </source>
</reference>
<dbReference type="Gene3D" id="1.20.1250.20">
    <property type="entry name" value="MFS general substrate transporter like domains"/>
    <property type="match status" value="2"/>
</dbReference>
<dbReference type="PANTHER" id="PTHR23504:SF15">
    <property type="entry name" value="MAJOR FACILITATOR SUPERFAMILY (MFS) PROFILE DOMAIN-CONTAINING PROTEIN"/>
    <property type="match status" value="1"/>
</dbReference>
<evidence type="ECO:0000256" key="7">
    <source>
        <dbReference type="ARBA" id="ARBA00023239"/>
    </source>
</evidence>
<feature type="transmembrane region" description="Helical" evidence="9">
    <location>
        <begin position="542"/>
        <end position="559"/>
    </location>
</feature>
<evidence type="ECO:0000256" key="3">
    <source>
        <dbReference type="ARBA" id="ARBA00022692"/>
    </source>
</evidence>
<keyword evidence="2" id="KW-0813">Transport</keyword>
<evidence type="ECO:0000256" key="2">
    <source>
        <dbReference type="ARBA" id="ARBA00022448"/>
    </source>
</evidence>
<dbReference type="InterPro" id="IPR008929">
    <property type="entry name" value="Chondroitin_lyas"/>
</dbReference>
<feature type="transmembrane region" description="Helical" evidence="9">
    <location>
        <begin position="925"/>
        <end position="943"/>
    </location>
</feature>
<feature type="region of interest" description="Disordered" evidence="8">
    <location>
        <begin position="687"/>
        <end position="725"/>
    </location>
</feature>